<evidence type="ECO:0000313" key="1">
    <source>
        <dbReference type="EMBL" id="KGX88727.1"/>
    </source>
</evidence>
<evidence type="ECO:0000313" key="2">
    <source>
        <dbReference type="Proteomes" id="UP000030403"/>
    </source>
</evidence>
<name>A0A0A5HYN5_9BACI</name>
<sequence>MIPLHKSDPGVVKAWRTDEGNGTPEYARIKWMLFYSINQGGTAGITLVPGQHDAQR</sequence>
<organism evidence="1 2">
    <name type="scientific">Pontibacillus marinus BH030004 = DSM 16465</name>
    <dbReference type="NCBI Taxonomy" id="1385511"/>
    <lineage>
        <taxon>Bacteria</taxon>
        <taxon>Bacillati</taxon>
        <taxon>Bacillota</taxon>
        <taxon>Bacilli</taxon>
        <taxon>Bacillales</taxon>
        <taxon>Bacillaceae</taxon>
        <taxon>Pontibacillus</taxon>
    </lineage>
</organism>
<keyword evidence="2" id="KW-1185">Reference proteome</keyword>
<reference evidence="1 2" key="1">
    <citation type="submission" date="2013-08" db="EMBL/GenBank/DDBJ databases">
        <authorList>
            <person name="Huang J."/>
            <person name="Wang G."/>
        </authorList>
    </citation>
    <scope>NUCLEOTIDE SEQUENCE [LARGE SCALE GENOMIC DNA]</scope>
    <source>
        <strain evidence="1 2">BH030004</strain>
    </source>
</reference>
<gene>
    <name evidence="1" type="ORF">N783_07360</name>
</gene>
<dbReference type="EMBL" id="AVPF01000018">
    <property type="protein sequence ID" value="KGX88727.1"/>
    <property type="molecule type" value="Genomic_DNA"/>
</dbReference>
<dbReference type="AlphaFoldDB" id="A0A0A5HYN5"/>
<dbReference type="Proteomes" id="UP000030403">
    <property type="component" value="Unassembled WGS sequence"/>
</dbReference>
<proteinExistence type="predicted"/>
<protein>
    <submittedName>
        <fullName evidence="1">Uncharacterized protein</fullName>
    </submittedName>
</protein>
<comment type="caution">
    <text evidence="1">The sequence shown here is derived from an EMBL/GenBank/DDBJ whole genome shotgun (WGS) entry which is preliminary data.</text>
</comment>
<accession>A0A0A5HYN5</accession>